<dbReference type="GO" id="GO:0006096">
    <property type="term" value="P:glycolytic process"/>
    <property type="evidence" value="ECO:0007669"/>
    <property type="project" value="UniProtKB-KW"/>
</dbReference>
<dbReference type="GO" id="GO:0003677">
    <property type="term" value="F:DNA binding"/>
    <property type="evidence" value="ECO:0007669"/>
    <property type="project" value="UniProtKB-KW"/>
</dbReference>
<dbReference type="PROSITE" id="PS51464">
    <property type="entry name" value="SIS"/>
    <property type="match status" value="1"/>
</dbReference>
<proteinExistence type="predicted"/>
<dbReference type="CDD" id="cd05013">
    <property type="entry name" value="SIS_RpiR"/>
    <property type="match status" value="1"/>
</dbReference>
<dbReference type="EMBL" id="UFXL01000001">
    <property type="protein sequence ID" value="SUY77571.1"/>
    <property type="molecule type" value="Genomic_DNA"/>
</dbReference>
<keyword evidence="4" id="KW-0804">Transcription</keyword>
<protein>
    <submittedName>
        <fullName evidence="7">Uncharacterized HTH-type transcriptional regulator ybbH</fullName>
    </submittedName>
</protein>
<evidence type="ECO:0000256" key="3">
    <source>
        <dbReference type="ARBA" id="ARBA00023152"/>
    </source>
</evidence>
<dbReference type="InterPro" id="IPR047640">
    <property type="entry name" value="RpiR-like"/>
</dbReference>
<dbReference type="Proteomes" id="UP000255070">
    <property type="component" value="Unassembled WGS sequence"/>
</dbReference>
<dbReference type="GO" id="GO:0003700">
    <property type="term" value="F:DNA-binding transcription factor activity"/>
    <property type="evidence" value="ECO:0007669"/>
    <property type="project" value="InterPro"/>
</dbReference>
<keyword evidence="3" id="KW-0324">Glycolysis</keyword>
<accession>A0A8B4S3J5</accession>
<dbReference type="Pfam" id="PF01380">
    <property type="entry name" value="SIS"/>
    <property type="match status" value="1"/>
</dbReference>
<dbReference type="Pfam" id="PF01418">
    <property type="entry name" value="HTH_6"/>
    <property type="match status" value="1"/>
</dbReference>
<dbReference type="InterPro" id="IPR036388">
    <property type="entry name" value="WH-like_DNA-bd_sf"/>
</dbReference>
<dbReference type="Gene3D" id="3.40.50.10490">
    <property type="entry name" value="Glucose-6-phosphate isomerase like protein, domain 1"/>
    <property type="match status" value="1"/>
</dbReference>
<dbReference type="InterPro" id="IPR009057">
    <property type="entry name" value="Homeodomain-like_sf"/>
</dbReference>
<keyword evidence="2" id="KW-0238">DNA-binding</keyword>
<dbReference type="InterPro" id="IPR001347">
    <property type="entry name" value="SIS_dom"/>
</dbReference>
<gene>
    <name evidence="7" type="primary">ybbH_2</name>
    <name evidence="7" type="ORF">NCTC10698_02476</name>
</gene>
<evidence type="ECO:0000256" key="1">
    <source>
        <dbReference type="ARBA" id="ARBA00023015"/>
    </source>
</evidence>
<organism evidence="7 8">
    <name type="scientific">Comamonas testosteroni</name>
    <name type="common">Pseudomonas testosteroni</name>
    <dbReference type="NCBI Taxonomy" id="285"/>
    <lineage>
        <taxon>Bacteria</taxon>
        <taxon>Pseudomonadati</taxon>
        <taxon>Pseudomonadota</taxon>
        <taxon>Betaproteobacteria</taxon>
        <taxon>Burkholderiales</taxon>
        <taxon>Comamonadaceae</taxon>
        <taxon>Comamonas</taxon>
    </lineage>
</organism>
<dbReference type="InterPro" id="IPR046348">
    <property type="entry name" value="SIS_dom_sf"/>
</dbReference>
<dbReference type="PROSITE" id="PS51071">
    <property type="entry name" value="HTH_RPIR"/>
    <property type="match status" value="1"/>
</dbReference>
<reference evidence="7 8" key="1">
    <citation type="submission" date="2018-06" db="EMBL/GenBank/DDBJ databases">
        <authorList>
            <consortium name="Pathogen Informatics"/>
            <person name="Doyle S."/>
        </authorList>
    </citation>
    <scope>NUCLEOTIDE SEQUENCE [LARGE SCALE GENOMIC DNA]</scope>
    <source>
        <strain evidence="7 8">NCTC10698</strain>
    </source>
</reference>
<evidence type="ECO:0000313" key="7">
    <source>
        <dbReference type="EMBL" id="SUY77571.1"/>
    </source>
</evidence>
<name>A0A8B4S3J5_COMTE</name>
<dbReference type="GeneID" id="63999415"/>
<dbReference type="InterPro" id="IPR000281">
    <property type="entry name" value="HTH_RpiR"/>
</dbReference>
<dbReference type="SUPFAM" id="SSF46689">
    <property type="entry name" value="Homeodomain-like"/>
    <property type="match status" value="1"/>
</dbReference>
<feature type="domain" description="HTH rpiR-type" evidence="5">
    <location>
        <begin position="1"/>
        <end position="77"/>
    </location>
</feature>
<dbReference type="AlphaFoldDB" id="A0A8B4S3J5"/>
<keyword evidence="1" id="KW-0805">Transcription regulation</keyword>
<evidence type="ECO:0000313" key="8">
    <source>
        <dbReference type="Proteomes" id="UP000255070"/>
    </source>
</evidence>
<comment type="caution">
    <text evidence="7">The sequence shown here is derived from an EMBL/GenBank/DDBJ whole genome shotgun (WGS) entry which is preliminary data.</text>
</comment>
<evidence type="ECO:0000256" key="2">
    <source>
        <dbReference type="ARBA" id="ARBA00023125"/>
    </source>
</evidence>
<dbReference type="PANTHER" id="PTHR30514">
    <property type="entry name" value="GLUCOKINASE"/>
    <property type="match status" value="1"/>
</dbReference>
<dbReference type="GO" id="GO:0097367">
    <property type="term" value="F:carbohydrate derivative binding"/>
    <property type="evidence" value="ECO:0007669"/>
    <property type="project" value="InterPro"/>
</dbReference>
<evidence type="ECO:0000259" key="6">
    <source>
        <dbReference type="PROSITE" id="PS51464"/>
    </source>
</evidence>
<dbReference type="SUPFAM" id="SSF53697">
    <property type="entry name" value="SIS domain"/>
    <property type="match status" value="1"/>
</dbReference>
<dbReference type="PANTHER" id="PTHR30514:SF18">
    <property type="entry name" value="RPIR-FAMILY TRANSCRIPTIONAL REGULATOR"/>
    <property type="match status" value="1"/>
</dbReference>
<dbReference type="InterPro" id="IPR035472">
    <property type="entry name" value="RpiR-like_SIS"/>
</dbReference>
<keyword evidence="8" id="KW-1185">Reference proteome</keyword>
<sequence>MTVKDELRGRFNSLSPALQRIAKYVLDHPNEVVTSSMRTVGISADARPATLVRFAQQLGFAGWPELKQAIAQEMGLGREAYGDRARSLLERASEQGLAGEIFQVHKANLEATERHSRSGLNDAAVLLEAAPNVHVAGFRACFPIAFSFVYVYRLFRNSVHLIDGQGGSLEMQTRSMTEEDALLVISFAPYSREVLQVVEAGKRAGCKVIAITDSDASPLSLLADVTLLFSTQSPSFFPSITSGMALTESLLELLVSRAGKPVIDRIERAEAHLFESGAYVDAGGRSRGS</sequence>
<dbReference type="Gene3D" id="1.10.10.10">
    <property type="entry name" value="Winged helix-like DNA-binding domain superfamily/Winged helix DNA-binding domain"/>
    <property type="match status" value="1"/>
</dbReference>
<evidence type="ECO:0000256" key="4">
    <source>
        <dbReference type="ARBA" id="ARBA00023163"/>
    </source>
</evidence>
<evidence type="ECO:0000259" key="5">
    <source>
        <dbReference type="PROSITE" id="PS51071"/>
    </source>
</evidence>
<dbReference type="RefSeq" id="WP_003066482.1">
    <property type="nucleotide sequence ID" value="NZ_BBJZ01000033.1"/>
</dbReference>
<feature type="domain" description="SIS" evidence="6">
    <location>
        <begin position="123"/>
        <end position="260"/>
    </location>
</feature>